<dbReference type="Gene3D" id="1.10.10.10">
    <property type="entry name" value="Winged helix-like DNA-binding domain superfamily/Winged helix DNA-binding domain"/>
    <property type="match status" value="1"/>
</dbReference>
<accession>A0A329U4K7</accession>
<gene>
    <name evidence="2" type="ORF">C4N23_12690</name>
</gene>
<dbReference type="GO" id="GO:0003677">
    <property type="term" value="F:DNA binding"/>
    <property type="evidence" value="ECO:0007669"/>
    <property type="project" value="InterPro"/>
</dbReference>
<dbReference type="EMBL" id="PRLC01000022">
    <property type="protein sequence ID" value="RAW56315.1"/>
    <property type="molecule type" value="Genomic_DNA"/>
</dbReference>
<proteinExistence type="predicted"/>
<protein>
    <recommendedName>
        <fullName evidence="1">RNA polymerase sigma factor 70 region 4 type 2 domain-containing protein</fullName>
    </recommendedName>
</protein>
<evidence type="ECO:0000313" key="2">
    <source>
        <dbReference type="EMBL" id="RAW56315.1"/>
    </source>
</evidence>
<dbReference type="InterPro" id="IPR036388">
    <property type="entry name" value="WH-like_DNA-bd_sf"/>
</dbReference>
<keyword evidence="3" id="KW-1185">Reference proteome</keyword>
<feature type="domain" description="RNA polymerase sigma factor 70 region 4 type 2" evidence="1">
    <location>
        <begin position="79"/>
        <end position="127"/>
    </location>
</feature>
<dbReference type="RefSeq" id="WP_112146452.1">
    <property type="nucleotide sequence ID" value="NZ_PRLC01000022.1"/>
</dbReference>
<dbReference type="InterPro" id="IPR013249">
    <property type="entry name" value="RNA_pol_sigma70_r4_t2"/>
</dbReference>
<dbReference type="SUPFAM" id="SSF88659">
    <property type="entry name" value="Sigma3 and sigma4 domains of RNA polymerase sigma factors"/>
    <property type="match status" value="1"/>
</dbReference>
<comment type="caution">
    <text evidence="2">The sequence shown here is derived from an EMBL/GenBank/DDBJ whole genome shotgun (WGS) entry which is preliminary data.</text>
</comment>
<reference evidence="2 3" key="1">
    <citation type="submission" date="2018-02" db="EMBL/GenBank/DDBJ databases">
        <title>Complete genome sequencing of Faecalibacterium prausnitzii strains isolated from the human gut.</title>
        <authorList>
            <person name="Fitzgerald B.C."/>
            <person name="Shkoporov A.N."/>
            <person name="Ross P.R."/>
            <person name="Hill C."/>
        </authorList>
    </citation>
    <scope>NUCLEOTIDE SEQUENCE [LARGE SCALE GENOMIC DNA]</scope>
    <source>
        <strain evidence="2 3">APC922/41-1</strain>
    </source>
</reference>
<dbReference type="Pfam" id="PF08281">
    <property type="entry name" value="Sigma70_r4_2"/>
    <property type="match status" value="1"/>
</dbReference>
<dbReference type="Proteomes" id="UP000250429">
    <property type="component" value="Unassembled WGS sequence"/>
</dbReference>
<organism evidence="2 3">
    <name type="scientific">Faecalibacterium hattorii</name>
    <dbReference type="NCBI Taxonomy" id="2935520"/>
    <lineage>
        <taxon>Bacteria</taxon>
        <taxon>Bacillati</taxon>
        <taxon>Bacillota</taxon>
        <taxon>Clostridia</taxon>
        <taxon>Eubacteriales</taxon>
        <taxon>Oscillospiraceae</taxon>
        <taxon>Faecalibacterium</taxon>
    </lineage>
</organism>
<name>A0A329U4K7_9FIRM</name>
<dbReference type="GO" id="GO:0016987">
    <property type="term" value="F:sigma factor activity"/>
    <property type="evidence" value="ECO:0007669"/>
    <property type="project" value="InterPro"/>
</dbReference>
<sequence>MDSRILHYEFVTGESVNITVSAEIAEVIYDSRRMEHASNERSRYHTAFSLDSEDYEGTNLVSEKTPDDLMEELEDREHLLDCLAHLSENQRQRILMLAQGMSITEIARVQHADRTTVRESIQAARKKFKKFF</sequence>
<dbReference type="AlphaFoldDB" id="A0A329U4K7"/>
<dbReference type="GO" id="GO:0006352">
    <property type="term" value="P:DNA-templated transcription initiation"/>
    <property type="evidence" value="ECO:0007669"/>
    <property type="project" value="InterPro"/>
</dbReference>
<dbReference type="InterPro" id="IPR013324">
    <property type="entry name" value="RNA_pol_sigma_r3/r4-like"/>
</dbReference>
<evidence type="ECO:0000313" key="3">
    <source>
        <dbReference type="Proteomes" id="UP000250429"/>
    </source>
</evidence>
<evidence type="ECO:0000259" key="1">
    <source>
        <dbReference type="Pfam" id="PF08281"/>
    </source>
</evidence>